<comment type="caution">
    <text evidence="2">The sequence shown here is derived from an EMBL/GenBank/DDBJ whole genome shotgun (WGS) entry which is preliminary data.</text>
</comment>
<organism evidence="2 3">
    <name type="scientific">Nocardioides guangzhouensis</name>
    <dbReference type="NCBI Taxonomy" id="2497878"/>
    <lineage>
        <taxon>Bacteria</taxon>
        <taxon>Bacillati</taxon>
        <taxon>Actinomycetota</taxon>
        <taxon>Actinomycetes</taxon>
        <taxon>Propionibacteriales</taxon>
        <taxon>Nocardioidaceae</taxon>
        <taxon>Nocardioides</taxon>
    </lineage>
</organism>
<dbReference type="RefSeq" id="WP_134718458.1">
    <property type="nucleotide sequence ID" value="NZ_SDKM01000020.1"/>
</dbReference>
<keyword evidence="1" id="KW-0812">Transmembrane</keyword>
<dbReference type="OrthoDB" id="153031at2"/>
<sequence>MRKWVGLALLLLGGFLIVAAGVSRFWGLDAAERTPLDVNTYTYLTGEADKLNPETGNLVHVPVAYRSLTQADPDKSDDDVVAFVNTKCVNIDENDPPPCLDDTDERLITNTVDTFATDRRTAMAVNDPKYLAEDAVPHEGLVNKWPFNAEKKTYPYWDGTLDHAVDAKYTGTRDIDGLETYEYQVTVPPTEAEILEGTQGTYETEQTTWVDPRTGSIIDQEGGQVLTLEDGTKVLDISVSYTDETVQANVDDAKSNGRQLWVLGVGLPIGGLVVGLLFVGLGLLLLLRPKTTETDERRPEPAVAA</sequence>
<evidence type="ECO:0000313" key="2">
    <source>
        <dbReference type="EMBL" id="RYP84949.1"/>
    </source>
</evidence>
<accession>A0A4V1XYZ3</accession>
<reference evidence="2 3" key="1">
    <citation type="submission" date="2019-01" db="EMBL/GenBank/DDBJ databases">
        <title>Nocardioides guangzhouensis sp. nov., an actinobacterium isolated from soil.</title>
        <authorList>
            <person name="Fu Y."/>
            <person name="Cai Y."/>
            <person name="Lin Z."/>
            <person name="Chen P."/>
        </authorList>
    </citation>
    <scope>NUCLEOTIDE SEQUENCE [LARGE SCALE GENOMIC DNA]</scope>
    <source>
        <strain evidence="2 3">130</strain>
    </source>
</reference>
<keyword evidence="3" id="KW-1185">Reference proteome</keyword>
<keyword evidence="1" id="KW-1133">Transmembrane helix</keyword>
<gene>
    <name evidence="2" type="ORF">EKO23_14410</name>
</gene>
<proteinExistence type="predicted"/>
<keyword evidence="1" id="KW-0472">Membrane</keyword>
<dbReference type="AlphaFoldDB" id="A0A4V1XYZ3"/>
<dbReference type="InterPro" id="IPR021424">
    <property type="entry name" value="PorA"/>
</dbReference>
<dbReference type="Pfam" id="PF11271">
    <property type="entry name" value="PorA"/>
    <property type="match status" value="1"/>
</dbReference>
<feature type="transmembrane region" description="Helical" evidence="1">
    <location>
        <begin position="260"/>
        <end position="287"/>
    </location>
</feature>
<evidence type="ECO:0000256" key="1">
    <source>
        <dbReference type="SAM" id="Phobius"/>
    </source>
</evidence>
<protein>
    <submittedName>
        <fullName evidence="2">DUF3068 domain-containing protein</fullName>
    </submittedName>
</protein>
<dbReference type="EMBL" id="SDKM01000020">
    <property type="protein sequence ID" value="RYP84949.1"/>
    <property type="molecule type" value="Genomic_DNA"/>
</dbReference>
<evidence type="ECO:0000313" key="3">
    <source>
        <dbReference type="Proteomes" id="UP000295198"/>
    </source>
</evidence>
<dbReference type="Proteomes" id="UP000295198">
    <property type="component" value="Unassembled WGS sequence"/>
</dbReference>
<name>A0A4V1XYZ3_9ACTN</name>